<accession>A0A7K0GWB8</accession>
<evidence type="ECO:0000256" key="1">
    <source>
        <dbReference type="ARBA" id="ARBA00004651"/>
    </source>
</evidence>
<dbReference type="GO" id="GO:0005886">
    <property type="term" value="C:plasma membrane"/>
    <property type="evidence" value="ECO:0007669"/>
    <property type="project" value="UniProtKB-SubCell"/>
</dbReference>
<protein>
    <submittedName>
        <fullName evidence="9">Acyltransferase family protein</fullName>
    </submittedName>
</protein>
<dbReference type="Pfam" id="PF01757">
    <property type="entry name" value="Acyl_transf_3"/>
    <property type="match status" value="1"/>
</dbReference>
<dbReference type="EMBL" id="WKMY01000008">
    <property type="protein sequence ID" value="MRY94086.1"/>
    <property type="molecule type" value="Genomic_DNA"/>
</dbReference>
<evidence type="ECO:0000256" key="3">
    <source>
        <dbReference type="ARBA" id="ARBA00022475"/>
    </source>
</evidence>
<dbReference type="GO" id="GO:0016413">
    <property type="term" value="F:O-acetyltransferase activity"/>
    <property type="evidence" value="ECO:0007669"/>
    <property type="project" value="TreeGrafter"/>
</dbReference>
<organism evidence="9 10">
    <name type="scientific">Parabacteroides distasonis</name>
    <dbReference type="NCBI Taxonomy" id="823"/>
    <lineage>
        <taxon>Bacteria</taxon>
        <taxon>Pseudomonadati</taxon>
        <taxon>Bacteroidota</taxon>
        <taxon>Bacteroidia</taxon>
        <taxon>Bacteroidales</taxon>
        <taxon>Tannerellaceae</taxon>
        <taxon>Parabacteroides</taxon>
    </lineage>
</organism>
<evidence type="ECO:0000256" key="2">
    <source>
        <dbReference type="ARBA" id="ARBA00007400"/>
    </source>
</evidence>
<comment type="subcellular location">
    <subcellularLocation>
        <location evidence="1">Cell membrane</location>
        <topology evidence="1">Multi-pass membrane protein</topology>
    </subcellularLocation>
</comment>
<dbReference type="Proteomes" id="UP000461276">
    <property type="component" value="Unassembled WGS sequence"/>
</dbReference>
<dbReference type="PANTHER" id="PTHR40074">
    <property type="entry name" value="O-ACETYLTRANSFERASE WECH"/>
    <property type="match status" value="1"/>
</dbReference>
<dbReference type="RefSeq" id="WP_050776219.1">
    <property type="nucleotide sequence ID" value="NZ_WKMY01000008.1"/>
</dbReference>
<feature type="transmembrane region" description="Helical" evidence="7">
    <location>
        <begin position="152"/>
        <end position="171"/>
    </location>
</feature>
<keyword evidence="3" id="KW-1003">Cell membrane</keyword>
<dbReference type="GO" id="GO:0009246">
    <property type="term" value="P:enterobacterial common antigen biosynthetic process"/>
    <property type="evidence" value="ECO:0007669"/>
    <property type="project" value="TreeGrafter"/>
</dbReference>
<keyword evidence="6 7" id="KW-0472">Membrane</keyword>
<evidence type="ECO:0000256" key="7">
    <source>
        <dbReference type="SAM" id="Phobius"/>
    </source>
</evidence>
<evidence type="ECO:0000256" key="6">
    <source>
        <dbReference type="ARBA" id="ARBA00023136"/>
    </source>
</evidence>
<gene>
    <name evidence="9" type="ORF">GKD67_12805</name>
</gene>
<feature type="transmembrane region" description="Helical" evidence="7">
    <location>
        <begin position="183"/>
        <end position="200"/>
    </location>
</feature>
<dbReference type="PANTHER" id="PTHR40074:SF2">
    <property type="entry name" value="O-ACETYLTRANSFERASE WECH"/>
    <property type="match status" value="1"/>
</dbReference>
<keyword evidence="5 7" id="KW-1133">Transmembrane helix</keyword>
<dbReference type="InterPro" id="IPR002656">
    <property type="entry name" value="Acyl_transf_3_dom"/>
</dbReference>
<feature type="transmembrane region" description="Helical" evidence="7">
    <location>
        <begin position="103"/>
        <end position="121"/>
    </location>
</feature>
<evidence type="ECO:0000313" key="9">
    <source>
        <dbReference type="EMBL" id="MRY94086.1"/>
    </source>
</evidence>
<keyword evidence="9" id="KW-0808">Transferase</keyword>
<evidence type="ECO:0000256" key="5">
    <source>
        <dbReference type="ARBA" id="ARBA00022989"/>
    </source>
</evidence>
<keyword evidence="9" id="KW-0012">Acyltransferase</keyword>
<reference evidence="9 10" key="1">
    <citation type="journal article" date="2019" name="Nat. Med.">
        <title>A library of human gut bacterial isolates paired with longitudinal multiomics data enables mechanistic microbiome research.</title>
        <authorList>
            <person name="Poyet M."/>
            <person name="Groussin M."/>
            <person name="Gibbons S.M."/>
            <person name="Avila-Pacheco J."/>
            <person name="Jiang X."/>
            <person name="Kearney S.M."/>
            <person name="Perrotta A.R."/>
            <person name="Berdy B."/>
            <person name="Zhao S."/>
            <person name="Lieberman T.D."/>
            <person name="Swanson P.K."/>
            <person name="Smith M."/>
            <person name="Roesemann S."/>
            <person name="Alexander J.E."/>
            <person name="Rich S.A."/>
            <person name="Livny J."/>
            <person name="Vlamakis H."/>
            <person name="Clish C."/>
            <person name="Bullock K."/>
            <person name="Deik A."/>
            <person name="Scott J."/>
            <person name="Pierce K.A."/>
            <person name="Xavier R.J."/>
            <person name="Alm E.J."/>
        </authorList>
    </citation>
    <scope>NUCLEOTIDE SEQUENCE [LARGE SCALE GENOMIC DNA]</scope>
    <source>
        <strain evidence="9 10">BIOML-A9</strain>
    </source>
</reference>
<evidence type="ECO:0000259" key="8">
    <source>
        <dbReference type="Pfam" id="PF01757"/>
    </source>
</evidence>
<feature type="transmembrane region" description="Helical" evidence="7">
    <location>
        <begin position="127"/>
        <end position="145"/>
    </location>
</feature>
<proteinExistence type="inferred from homology"/>
<feature type="domain" description="Acyltransferase 3" evidence="8">
    <location>
        <begin position="32"/>
        <end position="229"/>
    </location>
</feature>
<sequence length="232" mass="27478">MEYMTFEHAIQTGILSPVLVTPHHSQAKGKDLSLELLKFVAMILIINVHSYMMYPPKYEMFATGGTIGDALFMFCSGYTLFLGRIDRFDNWYKRRINRIYPSVFAWAIFSFYCFADDMNIGQIVGGASRWFIPCIMMYYVLLYFVRKYLMRFKWWVFVVACIIPIVRFVMYEDIGSYHMYRNHTFRFFYWFPFMLMGAYIGSKNVILKQKVWRDAIMTLVCTGLHLGLVGVY</sequence>
<evidence type="ECO:0000313" key="10">
    <source>
        <dbReference type="Proteomes" id="UP000461276"/>
    </source>
</evidence>
<feature type="transmembrane region" description="Helical" evidence="7">
    <location>
        <begin position="36"/>
        <end position="54"/>
    </location>
</feature>
<keyword evidence="4 7" id="KW-0812">Transmembrane</keyword>
<dbReference type="AlphaFoldDB" id="A0A7K0GWB8"/>
<comment type="similarity">
    <text evidence="2">Belongs to the acyltransferase 3 family.</text>
</comment>
<comment type="caution">
    <text evidence="9">The sequence shown here is derived from an EMBL/GenBank/DDBJ whole genome shotgun (WGS) entry which is preliminary data.</text>
</comment>
<feature type="transmembrane region" description="Helical" evidence="7">
    <location>
        <begin position="60"/>
        <end position="82"/>
    </location>
</feature>
<name>A0A7K0GWB8_PARDI</name>
<evidence type="ECO:0000256" key="4">
    <source>
        <dbReference type="ARBA" id="ARBA00022692"/>
    </source>
</evidence>